<name>A0A9X0L4T2_SOLP1</name>
<comment type="caution">
    <text evidence="4">The sequence shown here is derived from an EMBL/GenBank/DDBJ whole genome shotgun (WGS) entry which is preliminary data.</text>
</comment>
<keyword evidence="1" id="KW-1134">Transmembrane beta strand</keyword>
<dbReference type="EMBL" id="LNAL01000006">
    <property type="protein sequence ID" value="KUG07983.1"/>
    <property type="molecule type" value="Genomic_DNA"/>
</dbReference>
<evidence type="ECO:0000256" key="2">
    <source>
        <dbReference type="SAM" id="SignalP"/>
    </source>
</evidence>
<dbReference type="Proteomes" id="UP000054223">
    <property type="component" value="Unassembled WGS sequence"/>
</dbReference>
<keyword evidence="1" id="KW-0812">Transmembrane</keyword>
<gene>
    <name evidence="4" type="ORF">ASU33_07180</name>
</gene>
<protein>
    <recommendedName>
        <fullName evidence="3">TonB-dependent receptor plug domain-containing protein</fullName>
    </recommendedName>
</protein>
<keyword evidence="1" id="KW-0813">Transport</keyword>
<dbReference type="SUPFAM" id="SSF56935">
    <property type="entry name" value="Porins"/>
    <property type="match status" value="1"/>
</dbReference>
<dbReference type="InterPro" id="IPR037066">
    <property type="entry name" value="Plug_dom_sf"/>
</dbReference>
<dbReference type="Gene3D" id="2.170.130.10">
    <property type="entry name" value="TonB-dependent receptor, plug domain"/>
    <property type="match status" value="1"/>
</dbReference>
<evidence type="ECO:0000313" key="4">
    <source>
        <dbReference type="EMBL" id="KUG07983.1"/>
    </source>
</evidence>
<keyword evidence="1" id="KW-0472">Membrane</keyword>
<feature type="domain" description="TonB-dependent receptor plug" evidence="3">
    <location>
        <begin position="45"/>
        <end position="156"/>
    </location>
</feature>
<organism evidence="4 5">
    <name type="scientific">Solirubrum puertoriconensis</name>
    <dbReference type="NCBI Taxonomy" id="1751427"/>
    <lineage>
        <taxon>Bacteria</taxon>
        <taxon>Pseudomonadati</taxon>
        <taxon>Bacteroidota</taxon>
        <taxon>Cytophagia</taxon>
        <taxon>Cytophagales</taxon>
    </lineage>
</organism>
<keyword evidence="1" id="KW-0998">Cell outer membrane</keyword>
<dbReference type="InterPro" id="IPR012910">
    <property type="entry name" value="Plug_dom"/>
</dbReference>
<dbReference type="RefSeq" id="WP_059068951.1">
    <property type="nucleotide sequence ID" value="NZ_LNAL01000006.1"/>
</dbReference>
<comment type="similarity">
    <text evidence="1">Belongs to the TonB-dependent receptor family.</text>
</comment>
<comment type="subcellular location">
    <subcellularLocation>
        <location evidence="1">Cell outer membrane</location>
        <topology evidence="1">Multi-pass membrane protein</topology>
    </subcellularLocation>
</comment>
<keyword evidence="5" id="KW-1185">Reference proteome</keyword>
<feature type="signal peptide" evidence="2">
    <location>
        <begin position="1"/>
        <end position="19"/>
    </location>
</feature>
<proteinExistence type="inferred from homology"/>
<dbReference type="InterPro" id="IPR039426">
    <property type="entry name" value="TonB-dep_rcpt-like"/>
</dbReference>
<evidence type="ECO:0000259" key="3">
    <source>
        <dbReference type="Pfam" id="PF07715"/>
    </source>
</evidence>
<evidence type="ECO:0000313" key="5">
    <source>
        <dbReference type="Proteomes" id="UP000054223"/>
    </source>
</evidence>
<sequence>MPRLLPACALFLCAATAQAQQPDSLLTRRSSVIFLATDSATATPAFTTIQPLLSRVAGVQVTPYSGAPGANAVVRIRGAASLGDNAQPLYVVDGVPVFQYQFSGYTSSQSRFTPAEAAQAGNNPLLALPLGDVESVEVLKGAFETAQYGAQGQNGVVRITTRRGSANQPLRVSYTGYGGMQQVRRRYDLLDAREFAELANEAAAKANEPAAYSATQLNTLGPGTDWQGALLRTAPLHEHHLGLSGGTAHGTRYFTGLDYLSQGGVLLNSFLQRYSLRTNLAQDLGRWHLDGGVSASLTNQHQLAYNALQNTLLALPTLPLRNPDGQYAGEYNSIAMAERSNRTPRQQRLLVRLGARYELSTNLQLEVRGSLERDYLRQKTYDTYERHPLGLAQRQVSRYRQWVLNPALRYSRQFAGRHAVAADLELMHQSNTTADSVTTYLLVDPRTATGGIASSSGFFSIGQTFMSARLRGSYSYASRYELQASIQRTASSRGLPTKRWQWLPSAQVTWHAAQEGFLANQNAVSYLDAWVGWGSTSNAGDFGSSNFILLPVPGQAAYPFLLTELTRHTDAGLHLGLCQNQVTTTLSAYQRNTSIAIGTQSADQYIRNQGVEVSVAARWHLGQVKARSTVAASVNQNHFEANSPLTLGFRYHEFSAGQTLSNFQGWQYLGADPATGAPRYLDRNNDGRFQPDDRQALGSGLPRQLLSLQQEVSIKRIKVQAQLDGMFGYQVLNTTAMYLDMPNGEANASGRVRNRWRSSAPNASIPGADASLYNMPLSTYALQSGNHLRLTSLVFRCKIWSTAAREASVWAGGHNLLVLARYRGYDPNVSSAGSDSKQAGLDAGAYPVPRTIVLGVQATL</sequence>
<feature type="chain" id="PRO_5040785387" description="TonB-dependent receptor plug domain-containing protein" evidence="2">
    <location>
        <begin position="20"/>
        <end position="860"/>
    </location>
</feature>
<dbReference type="AlphaFoldDB" id="A0A9X0L4T2"/>
<evidence type="ECO:0000256" key="1">
    <source>
        <dbReference type="PROSITE-ProRule" id="PRU01360"/>
    </source>
</evidence>
<reference evidence="4 5" key="1">
    <citation type="submission" date="2015-11" db="EMBL/GenBank/DDBJ databases">
        <title>Solirubrum puertoriconensis gen. nov. an environmental bacteria isolated in Puerto Rico.</title>
        <authorList>
            <person name="Cuebas-Irizarry M.F."/>
            <person name="Montalvo-Rodriguez R."/>
        </authorList>
    </citation>
    <scope>NUCLEOTIDE SEQUENCE [LARGE SCALE GENOMIC DNA]</scope>
    <source>
        <strain evidence="4 5">MC1A</strain>
    </source>
</reference>
<dbReference type="OrthoDB" id="9768177at2"/>
<accession>A0A9X0L4T2</accession>
<keyword evidence="2" id="KW-0732">Signal</keyword>
<dbReference type="Pfam" id="PF07715">
    <property type="entry name" value="Plug"/>
    <property type="match status" value="1"/>
</dbReference>
<dbReference type="GO" id="GO:0009279">
    <property type="term" value="C:cell outer membrane"/>
    <property type="evidence" value="ECO:0007669"/>
    <property type="project" value="UniProtKB-SubCell"/>
</dbReference>
<dbReference type="PROSITE" id="PS52016">
    <property type="entry name" value="TONB_DEPENDENT_REC_3"/>
    <property type="match status" value="1"/>
</dbReference>